<feature type="signal peptide" evidence="2">
    <location>
        <begin position="1"/>
        <end position="23"/>
    </location>
</feature>
<organism evidence="3 4">
    <name type="scientific">Schinkia azotoformans MEV2011</name>
    <dbReference type="NCBI Taxonomy" id="1348973"/>
    <lineage>
        <taxon>Bacteria</taxon>
        <taxon>Bacillati</taxon>
        <taxon>Bacillota</taxon>
        <taxon>Bacilli</taxon>
        <taxon>Bacillales</taxon>
        <taxon>Bacillaceae</taxon>
        <taxon>Calidifontibacillus/Schinkia group</taxon>
        <taxon>Schinkia</taxon>
    </lineage>
</organism>
<comment type="caution">
    <text evidence="3">The sequence shown here is derived from an EMBL/GenBank/DDBJ whole genome shotgun (WGS) entry which is preliminary data.</text>
</comment>
<dbReference type="InterPro" id="IPR019454">
    <property type="entry name" value="Lipoprot_YkyA-like"/>
</dbReference>
<dbReference type="SUPFAM" id="SSF140423">
    <property type="entry name" value="MW0975(SA0943)-like"/>
    <property type="match status" value="1"/>
</dbReference>
<reference evidence="3 4" key="1">
    <citation type="submission" date="2014-04" db="EMBL/GenBank/DDBJ databases">
        <title>Draft genome sequence of Bacillus azotoformans MEV2011, a (co-) denitrifying strain unable to grow in the presence of oxygen.</title>
        <authorList>
            <person name="Nielsen M."/>
            <person name="Schreiber L."/>
            <person name="Finster K."/>
            <person name="Schramm A."/>
        </authorList>
    </citation>
    <scope>NUCLEOTIDE SEQUENCE [LARGE SCALE GENOMIC DNA]</scope>
    <source>
        <strain evidence="3 4">MEV2011</strain>
    </source>
</reference>
<dbReference type="PROSITE" id="PS51257">
    <property type="entry name" value="PROKAR_LIPOPROTEIN"/>
    <property type="match status" value="1"/>
</dbReference>
<evidence type="ECO:0000256" key="2">
    <source>
        <dbReference type="SAM" id="SignalP"/>
    </source>
</evidence>
<dbReference type="EMBL" id="JJRY01000025">
    <property type="protein sequence ID" value="KEF36530.1"/>
    <property type="molecule type" value="Genomic_DNA"/>
</dbReference>
<sequence>MYLMKNFLFVIACIALLSGCGMSAEEEIFTHLENAVGLEANFEKQQQPLVELEKKEQTIYEKIIKLGMSEFEQIKGLSQEAIEVVNERESRIEKEKESIESSKKEFLLTESKVGKLKDEKMKTNAEDLLKVMNQRYESYDKLYKNYKNAIALDRELYEMFQKEELTLEQLEMQVKKINEMYDNVVKENERFNELTDTYNKKKKEFYLAADLNVVFDDTAK</sequence>
<keyword evidence="2" id="KW-0732">Signal</keyword>
<dbReference type="Pfam" id="PF10368">
    <property type="entry name" value="YkyA"/>
    <property type="match status" value="1"/>
</dbReference>
<keyword evidence="3" id="KW-0240">DNA-directed RNA polymerase</keyword>
<dbReference type="GO" id="GO:0000428">
    <property type="term" value="C:DNA-directed RNA polymerase complex"/>
    <property type="evidence" value="ECO:0007669"/>
    <property type="project" value="UniProtKB-KW"/>
</dbReference>
<feature type="coiled-coil region" evidence="1">
    <location>
        <begin position="129"/>
        <end position="204"/>
    </location>
</feature>
<feature type="chain" id="PRO_5039661408" evidence="2">
    <location>
        <begin position="24"/>
        <end position="220"/>
    </location>
</feature>
<name>A0A072NTH9_SCHAZ</name>
<keyword evidence="1" id="KW-0175">Coiled coil</keyword>
<dbReference type="OrthoDB" id="2576511at2"/>
<dbReference type="InterPro" id="IPR036785">
    <property type="entry name" value="YkyA-like_sf"/>
</dbReference>
<dbReference type="PATRIC" id="fig|1348973.3.peg.4104"/>
<gene>
    <name evidence="3" type="ORF">M670_04222</name>
</gene>
<protein>
    <submittedName>
        <fullName evidence="3">DNA-directed RNA polymerase, beta subunit/140 kD subunit</fullName>
    </submittedName>
</protein>
<evidence type="ECO:0000256" key="1">
    <source>
        <dbReference type="SAM" id="Coils"/>
    </source>
</evidence>
<evidence type="ECO:0000313" key="3">
    <source>
        <dbReference type="EMBL" id="KEF36530.1"/>
    </source>
</evidence>
<proteinExistence type="predicted"/>
<evidence type="ECO:0000313" key="4">
    <source>
        <dbReference type="Proteomes" id="UP000027936"/>
    </source>
</evidence>
<dbReference type="AlphaFoldDB" id="A0A072NTH9"/>
<dbReference type="Gene3D" id="1.20.120.570">
    <property type="entry name" value="YkyA-like"/>
    <property type="match status" value="1"/>
</dbReference>
<accession>A0A072NTH9</accession>
<keyword evidence="3" id="KW-0804">Transcription</keyword>
<dbReference type="Proteomes" id="UP000027936">
    <property type="component" value="Unassembled WGS sequence"/>
</dbReference>